<feature type="domain" description="Nucleotide-diphospho-sugar transferase" evidence="1">
    <location>
        <begin position="45"/>
        <end position="236"/>
    </location>
</feature>
<organism evidence="2 3">
    <name type="scientific">Haloferula helveola</name>
    <dbReference type="NCBI Taxonomy" id="490095"/>
    <lineage>
        <taxon>Bacteria</taxon>
        <taxon>Pseudomonadati</taxon>
        <taxon>Verrucomicrobiota</taxon>
        <taxon>Verrucomicrobiia</taxon>
        <taxon>Verrucomicrobiales</taxon>
        <taxon>Verrucomicrobiaceae</taxon>
        <taxon>Haloferula</taxon>
    </lineage>
</organism>
<dbReference type="Pfam" id="PF03407">
    <property type="entry name" value="Nucleotid_trans"/>
    <property type="match status" value="1"/>
</dbReference>
<protein>
    <recommendedName>
        <fullName evidence="1">Nucleotide-diphospho-sugar transferase domain-containing protein</fullName>
    </recommendedName>
</protein>
<dbReference type="PANTHER" id="PTHR47032">
    <property type="entry name" value="UDP-D-XYLOSE:L-FUCOSE ALPHA-1,3-D-XYLOSYLTRANSFERASE-RELATED"/>
    <property type="match status" value="1"/>
</dbReference>
<dbReference type="SUPFAM" id="SSF53448">
    <property type="entry name" value="Nucleotide-diphospho-sugar transferases"/>
    <property type="match status" value="1"/>
</dbReference>
<dbReference type="Proteomes" id="UP001374893">
    <property type="component" value="Chromosome"/>
</dbReference>
<dbReference type="InterPro" id="IPR052636">
    <property type="entry name" value="UDP-D-xylose:L-fucose_XylT"/>
</dbReference>
<reference evidence="2 3" key="1">
    <citation type="submission" date="2021-06" db="EMBL/GenBank/DDBJ databases">
        <title>Complete genome of Haloferula helveola possessing various polysaccharide degrading enzymes.</title>
        <authorList>
            <person name="Takami H."/>
            <person name="Huang C."/>
            <person name="Hamasaki K."/>
        </authorList>
    </citation>
    <scope>NUCLEOTIDE SEQUENCE [LARGE SCALE GENOMIC DNA]</scope>
    <source>
        <strain evidence="2 3">CN-1</strain>
    </source>
</reference>
<name>A0ABN6H1H0_9BACT</name>
<dbReference type="InterPro" id="IPR029044">
    <property type="entry name" value="Nucleotide-diphossugar_trans"/>
</dbReference>
<dbReference type="PANTHER" id="PTHR47032:SF1">
    <property type="entry name" value="UDP-D-XYLOSE:L-FUCOSE ALPHA-1,3-D-XYLOSYLTRANSFERASE-RELATED"/>
    <property type="match status" value="1"/>
</dbReference>
<evidence type="ECO:0000313" key="3">
    <source>
        <dbReference type="Proteomes" id="UP001374893"/>
    </source>
</evidence>
<sequence length="244" mass="27840">MRLFENIDTFLKDHGEGPVVFCVASSGIADQARNLAASAGRAGVRLMVAALDPKLEKSLAKSEIDLVRHYGDDVPRGYCKFGTSKFKSVVWQRYLIGDRILRAGKRYIYTDCDVVFDRDPVEAVMAELDADPSVDGVFQFNGSDCCTGFFAMKPTEASTGLFTREALEADDFLDYRDDQDYFNARVYRQKLEVRLLDRDRYPNGAWFYANHDRIGDSCRIVHFNCVVGNRTKIRLMKKHGRWFI</sequence>
<dbReference type="InterPro" id="IPR005069">
    <property type="entry name" value="Nucl-diP-sugar_transferase"/>
</dbReference>
<accession>A0ABN6H1H0</accession>
<keyword evidence="3" id="KW-1185">Reference proteome</keyword>
<gene>
    <name evidence="2" type="ORF">HAHE_12780</name>
</gene>
<proteinExistence type="predicted"/>
<dbReference type="EMBL" id="AP024702">
    <property type="protein sequence ID" value="BCX47370.1"/>
    <property type="molecule type" value="Genomic_DNA"/>
</dbReference>
<evidence type="ECO:0000313" key="2">
    <source>
        <dbReference type="EMBL" id="BCX47370.1"/>
    </source>
</evidence>
<evidence type="ECO:0000259" key="1">
    <source>
        <dbReference type="Pfam" id="PF03407"/>
    </source>
</evidence>